<keyword evidence="7" id="KW-1185">Reference proteome</keyword>
<dbReference type="PANTHER" id="PTHR30118">
    <property type="entry name" value="HTH-TYPE TRANSCRIPTIONAL REGULATOR LEUO-RELATED"/>
    <property type="match status" value="1"/>
</dbReference>
<evidence type="ECO:0000259" key="5">
    <source>
        <dbReference type="PROSITE" id="PS50931"/>
    </source>
</evidence>
<dbReference type="PANTHER" id="PTHR30118:SF15">
    <property type="entry name" value="TRANSCRIPTIONAL REGULATORY PROTEIN"/>
    <property type="match status" value="1"/>
</dbReference>
<dbReference type="Pfam" id="PF03466">
    <property type="entry name" value="LysR_substrate"/>
    <property type="match status" value="1"/>
</dbReference>
<sequence>MLESKAIQQLDFNLLKVFESLYVERNMSATARALFLTPSAVSHAIKRLRDALNDPLFVRQGQTMQPTPACQQIAPQLLETIARLRQILQQCGQFDAATTEQTFKIAIHEALEPLIIPKLVHQIAPLVPNAKLISGTLIRDQLSRQLASGEIDLAIDVVRAMTKPITHTKLSSDEFCVLGASNLFKDKLTQAEYLSAEHLTVSSRAKGKVVEDFSLLQQGINRNIRLRCQSYQTAISIIQHMPLLLTLPKLIARRYLVPGVSLYTLPFAIPCSETHLYWHEHTEQDEAMSWLRQQIKLVLT</sequence>
<dbReference type="InterPro" id="IPR036390">
    <property type="entry name" value="WH_DNA-bd_sf"/>
</dbReference>
<evidence type="ECO:0000313" key="7">
    <source>
        <dbReference type="Proteomes" id="UP000568664"/>
    </source>
</evidence>
<dbReference type="InterPro" id="IPR037402">
    <property type="entry name" value="YidZ_PBP2"/>
</dbReference>
<proteinExistence type="inferred from homology"/>
<feature type="domain" description="HTH lysR-type" evidence="5">
    <location>
        <begin position="10"/>
        <end position="67"/>
    </location>
</feature>
<dbReference type="InterPro" id="IPR005119">
    <property type="entry name" value="LysR_subst-bd"/>
</dbReference>
<dbReference type="InterPro" id="IPR000847">
    <property type="entry name" value="LysR_HTH_N"/>
</dbReference>
<dbReference type="Proteomes" id="UP000568664">
    <property type="component" value="Unassembled WGS sequence"/>
</dbReference>
<name>A0A7Y0L9A3_9GAMM</name>
<evidence type="ECO:0000256" key="3">
    <source>
        <dbReference type="ARBA" id="ARBA00023125"/>
    </source>
</evidence>
<keyword evidence="4" id="KW-0804">Transcription</keyword>
<evidence type="ECO:0000313" key="6">
    <source>
        <dbReference type="EMBL" id="NMP30339.1"/>
    </source>
</evidence>
<comment type="similarity">
    <text evidence="1">Belongs to the LysR transcriptional regulatory family.</text>
</comment>
<dbReference type="GO" id="GO:0003700">
    <property type="term" value="F:DNA-binding transcription factor activity"/>
    <property type="evidence" value="ECO:0007669"/>
    <property type="project" value="InterPro"/>
</dbReference>
<protein>
    <submittedName>
        <fullName evidence="6">LysR family transcriptional regulator</fullName>
    </submittedName>
</protein>
<evidence type="ECO:0000256" key="4">
    <source>
        <dbReference type="ARBA" id="ARBA00023163"/>
    </source>
</evidence>
<gene>
    <name evidence="6" type="ORF">HII17_02090</name>
</gene>
<dbReference type="PROSITE" id="PS50931">
    <property type="entry name" value="HTH_LYSR"/>
    <property type="match status" value="1"/>
</dbReference>
<accession>A0A7Y0L9A3</accession>
<keyword evidence="3" id="KW-0238">DNA-binding</keyword>
<dbReference type="GO" id="GO:0003677">
    <property type="term" value="F:DNA binding"/>
    <property type="evidence" value="ECO:0007669"/>
    <property type="project" value="UniProtKB-KW"/>
</dbReference>
<dbReference type="CDD" id="cd08417">
    <property type="entry name" value="PBP2_Nitroaromatics_like"/>
    <property type="match status" value="1"/>
</dbReference>
<evidence type="ECO:0000256" key="1">
    <source>
        <dbReference type="ARBA" id="ARBA00009437"/>
    </source>
</evidence>
<comment type="caution">
    <text evidence="6">The sequence shown here is derived from an EMBL/GenBank/DDBJ whole genome shotgun (WGS) entry which is preliminary data.</text>
</comment>
<dbReference type="SUPFAM" id="SSF46785">
    <property type="entry name" value="Winged helix' DNA-binding domain"/>
    <property type="match status" value="1"/>
</dbReference>
<organism evidence="6 7">
    <name type="scientific">Thalassotalea algicola</name>
    <dbReference type="NCBI Taxonomy" id="2716224"/>
    <lineage>
        <taxon>Bacteria</taxon>
        <taxon>Pseudomonadati</taxon>
        <taxon>Pseudomonadota</taxon>
        <taxon>Gammaproteobacteria</taxon>
        <taxon>Alteromonadales</taxon>
        <taxon>Colwelliaceae</taxon>
        <taxon>Thalassotalea</taxon>
    </lineage>
</organism>
<dbReference type="Gene3D" id="1.10.10.10">
    <property type="entry name" value="Winged helix-like DNA-binding domain superfamily/Winged helix DNA-binding domain"/>
    <property type="match status" value="1"/>
</dbReference>
<reference evidence="6 7" key="1">
    <citation type="submission" date="2020-04" db="EMBL/GenBank/DDBJ databases">
        <title>Thalassotalea sp. M1531, isolated from the surface of marine red alga.</title>
        <authorList>
            <person name="Pang L."/>
            <person name="Lu D.-C."/>
        </authorList>
    </citation>
    <scope>NUCLEOTIDE SEQUENCE [LARGE SCALE GENOMIC DNA]</scope>
    <source>
        <strain evidence="6 7">M1531</strain>
    </source>
</reference>
<dbReference type="EMBL" id="JABBXH010000001">
    <property type="protein sequence ID" value="NMP30339.1"/>
    <property type="molecule type" value="Genomic_DNA"/>
</dbReference>
<dbReference type="AlphaFoldDB" id="A0A7Y0L9A3"/>
<dbReference type="Pfam" id="PF00126">
    <property type="entry name" value="HTH_1"/>
    <property type="match status" value="1"/>
</dbReference>
<evidence type="ECO:0000256" key="2">
    <source>
        <dbReference type="ARBA" id="ARBA00023015"/>
    </source>
</evidence>
<dbReference type="InterPro" id="IPR050389">
    <property type="entry name" value="LysR-type_TF"/>
</dbReference>
<dbReference type="RefSeq" id="WP_169073658.1">
    <property type="nucleotide sequence ID" value="NZ_JABBXH010000001.1"/>
</dbReference>
<dbReference type="SUPFAM" id="SSF53850">
    <property type="entry name" value="Periplasmic binding protein-like II"/>
    <property type="match status" value="1"/>
</dbReference>
<keyword evidence="2" id="KW-0805">Transcription regulation</keyword>
<dbReference type="InterPro" id="IPR036388">
    <property type="entry name" value="WH-like_DNA-bd_sf"/>
</dbReference>
<dbReference type="Gene3D" id="3.40.190.10">
    <property type="entry name" value="Periplasmic binding protein-like II"/>
    <property type="match status" value="2"/>
</dbReference>